<name>A0A4Y8S9W7_9SPHI</name>
<dbReference type="InterPro" id="IPR005247">
    <property type="entry name" value="YbhB_YbcL/LppC-like"/>
</dbReference>
<dbReference type="OrthoDB" id="9797506at2"/>
<dbReference type="Proteomes" id="UP000297540">
    <property type="component" value="Unassembled WGS sequence"/>
</dbReference>
<organism evidence="1 2">
    <name type="scientific">Mucilaginibacter psychrotolerans</name>
    <dbReference type="NCBI Taxonomy" id="1524096"/>
    <lineage>
        <taxon>Bacteria</taxon>
        <taxon>Pseudomonadati</taxon>
        <taxon>Bacteroidota</taxon>
        <taxon>Sphingobacteriia</taxon>
        <taxon>Sphingobacteriales</taxon>
        <taxon>Sphingobacteriaceae</taxon>
        <taxon>Mucilaginibacter</taxon>
    </lineage>
</organism>
<reference evidence="1 2" key="1">
    <citation type="journal article" date="2017" name="Int. J. Syst. Evol. Microbiol.">
        <title>Mucilaginibacterpsychrotolerans sp. nov., isolated from peatlands.</title>
        <authorList>
            <person name="Deng Y."/>
            <person name="Shen L."/>
            <person name="Xu B."/>
            <person name="Liu Y."/>
            <person name="Gu Z."/>
            <person name="Liu H."/>
            <person name="Zhou Y."/>
        </authorList>
    </citation>
    <scope>NUCLEOTIDE SEQUENCE [LARGE SCALE GENOMIC DNA]</scope>
    <source>
        <strain evidence="1 2">NH7-4</strain>
    </source>
</reference>
<keyword evidence="2" id="KW-1185">Reference proteome</keyword>
<dbReference type="AlphaFoldDB" id="A0A4Y8S9W7"/>
<dbReference type="PANTHER" id="PTHR30289">
    <property type="entry name" value="UNCHARACTERIZED PROTEIN YBCL-RELATED"/>
    <property type="match status" value="1"/>
</dbReference>
<evidence type="ECO:0000313" key="1">
    <source>
        <dbReference type="EMBL" id="TFF35481.1"/>
    </source>
</evidence>
<dbReference type="Gene3D" id="3.90.280.10">
    <property type="entry name" value="PEBP-like"/>
    <property type="match status" value="1"/>
</dbReference>
<dbReference type="NCBIfam" id="TIGR00481">
    <property type="entry name" value="YbhB/YbcL family Raf kinase inhibitor-like protein"/>
    <property type="match status" value="1"/>
</dbReference>
<protein>
    <submittedName>
        <fullName evidence="1">YbhB/YbcL family Raf kinase inhibitor-like protein</fullName>
    </submittedName>
</protein>
<dbReference type="PANTHER" id="PTHR30289:SF1">
    <property type="entry name" value="PEBP (PHOSPHATIDYLETHANOLAMINE-BINDING PROTEIN) FAMILY PROTEIN"/>
    <property type="match status" value="1"/>
</dbReference>
<dbReference type="EMBL" id="SOZE01000021">
    <property type="protein sequence ID" value="TFF35481.1"/>
    <property type="molecule type" value="Genomic_DNA"/>
</dbReference>
<sequence>MKTFTLKSRELSGQFTPEYFFDGLGVGGGNISPDLYWENAPKETKCFAITIYDPATQSGSGWWHWVVFNLPVEITSLQKGAGSISPELFPASAVSSLNDFGKTGYGGPVTIPGSGFHPYIITVHALSDFLALDRTANPALAGIMMNPLVLAKSSIISYLKV</sequence>
<gene>
    <name evidence="1" type="ORF">E2R66_18495</name>
</gene>
<proteinExistence type="predicted"/>
<dbReference type="RefSeq" id="WP_133233440.1">
    <property type="nucleotide sequence ID" value="NZ_SOZE01000021.1"/>
</dbReference>
<accession>A0A4Y8S9W7</accession>
<dbReference type="SUPFAM" id="SSF49777">
    <property type="entry name" value="PEBP-like"/>
    <property type="match status" value="1"/>
</dbReference>
<evidence type="ECO:0000313" key="2">
    <source>
        <dbReference type="Proteomes" id="UP000297540"/>
    </source>
</evidence>
<comment type="caution">
    <text evidence="1">The sequence shown here is derived from an EMBL/GenBank/DDBJ whole genome shotgun (WGS) entry which is preliminary data.</text>
</comment>
<dbReference type="InterPro" id="IPR008914">
    <property type="entry name" value="PEBP"/>
</dbReference>
<dbReference type="CDD" id="cd00865">
    <property type="entry name" value="PEBP_bact_arch"/>
    <property type="match status" value="1"/>
</dbReference>
<dbReference type="InterPro" id="IPR036610">
    <property type="entry name" value="PEBP-like_sf"/>
</dbReference>
<dbReference type="Pfam" id="PF01161">
    <property type="entry name" value="PBP"/>
    <property type="match status" value="1"/>
</dbReference>